<accession>A0AB35X3Z3</accession>
<evidence type="ECO:0000313" key="7">
    <source>
        <dbReference type="Proteomes" id="UP001331691"/>
    </source>
</evidence>
<dbReference type="InterPro" id="IPR005119">
    <property type="entry name" value="LysR_subst-bd"/>
</dbReference>
<dbReference type="AlphaFoldDB" id="A0AB35X3Z3"/>
<dbReference type="InterPro" id="IPR036390">
    <property type="entry name" value="WH_DNA-bd_sf"/>
</dbReference>
<dbReference type="InterPro" id="IPR036388">
    <property type="entry name" value="WH-like_DNA-bd_sf"/>
</dbReference>
<dbReference type="PANTHER" id="PTHR30537">
    <property type="entry name" value="HTH-TYPE TRANSCRIPTIONAL REGULATOR"/>
    <property type="match status" value="1"/>
</dbReference>
<proteinExistence type="inferred from homology"/>
<evidence type="ECO:0000256" key="1">
    <source>
        <dbReference type="ARBA" id="ARBA00009437"/>
    </source>
</evidence>
<sequence>MFDLSAVNIRTLLFFIAVYDAQSFSVVARKEGVSASMISRTMQQFEEAIGQQLFYRNTRSVIPTEAARQLIEHVRTIADELEQAKETLQSRAASPSGMVRINAPVFFGQRHIAPALVGLAESYPTLQVELTLTDDFVDPHREATDVIFRIGALTDSAFHARVFGNQHYHLAASPAYLRQHGAPQSPGDIQQHACLVYKGSSGPNRWLLKQGEAPWVHYPLLPKLISNNADALLSAALGGMGLVLFPDWLIGDCLKNGTLVKLLADFDAAIHTEAQQIAALYPNARLPPLNVRAVIDYYVERFGTPPYWQVK</sequence>
<dbReference type="CDD" id="cd08422">
    <property type="entry name" value="PBP2_CrgA_like"/>
    <property type="match status" value="1"/>
</dbReference>
<organism evidence="6 7">
    <name type="scientific">Kluyvera ascorbata</name>
    <dbReference type="NCBI Taxonomy" id="51288"/>
    <lineage>
        <taxon>Bacteria</taxon>
        <taxon>Pseudomonadati</taxon>
        <taxon>Pseudomonadota</taxon>
        <taxon>Gammaproteobacteria</taxon>
        <taxon>Enterobacterales</taxon>
        <taxon>Enterobacteriaceae</taxon>
        <taxon>Kluyvera</taxon>
    </lineage>
</organism>
<evidence type="ECO:0000256" key="4">
    <source>
        <dbReference type="ARBA" id="ARBA00023163"/>
    </source>
</evidence>
<gene>
    <name evidence="6" type="ORF">V4836_06910</name>
</gene>
<reference evidence="6 7" key="1">
    <citation type="submission" date="2023-10" db="EMBL/GenBank/DDBJ databases">
        <title>Wastewater isolates of ESBL- and carbapenemase-producing Gram-negative bacteria from New Zealand.</title>
        <authorList>
            <person name="Straub C."/>
            <person name="Weaver L."/>
            <person name="Cornelius A."/>
            <person name="Mcgill E."/>
            <person name="Dyet K."/>
            <person name="White L."/>
            <person name="Pattis I."/>
        </authorList>
    </citation>
    <scope>NUCLEOTIDE SEQUENCE [LARGE SCALE GENOMIC DNA]</scope>
    <source>
        <strain evidence="6 7">ESBL09</strain>
    </source>
</reference>
<dbReference type="Pfam" id="PF00126">
    <property type="entry name" value="HTH_1"/>
    <property type="match status" value="1"/>
</dbReference>
<dbReference type="Gene3D" id="3.40.190.290">
    <property type="match status" value="1"/>
</dbReference>
<dbReference type="GO" id="GO:0043565">
    <property type="term" value="F:sequence-specific DNA binding"/>
    <property type="evidence" value="ECO:0007669"/>
    <property type="project" value="TreeGrafter"/>
</dbReference>
<dbReference type="PANTHER" id="PTHR30537:SF5">
    <property type="entry name" value="HTH-TYPE TRANSCRIPTIONAL ACTIVATOR TTDR-RELATED"/>
    <property type="match status" value="1"/>
</dbReference>
<dbReference type="Gene3D" id="1.10.10.10">
    <property type="entry name" value="Winged helix-like DNA-binding domain superfamily/Winged helix DNA-binding domain"/>
    <property type="match status" value="1"/>
</dbReference>
<comment type="similarity">
    <text evidence="1">Belongs to the LysR transcriptional regulatory family.</text>
</comment>
<evidence type="ECO:0000259" key="5">
    <source>
        <dbReference type="PROSITE" id="PS50931"/>
    </source>
</evidence>
<name>A0AB35X3Z3_9ENTR</name>
<comment type="caution">
    <text evidence="6">The sequence shown here is derived from an EMBL/GenBank/DDBJ whole genome shotgun (WGS) entry which is preliminary data.</text>
</comment>
<keyword evidence="3" id="KW-0238">DNA-binding</keyword>
<dbReference type="SUPFAM" id="SSF53850">
    <property type="entry name" value="Periplasmic binding protein-like II"/>
    <property type="match status" value="1"/>
</dbReference>
<keyword evidence="4" id="KW-0804">Transcription</keyword>
<dbReference type="Proteomes" id="UP001331691">
    <property type="component" value="Unassembled WGS sequence"/>
</dbReference>
<dbReference type="GO" id="GO:0006351">
    <property type="term" value="P:DNA-templated transcription"/>
    <property type="evidence" value="ECO:0007669"/>
    <property type="project" value="TreeGrafter"/>
</dbReference>
<dbReference type="InterPro" id="IPR000847">
    <property type="entry name" value="LysR_HTH_N"/>
</dbReference>
<dbReference type="EMBL" id="JAZKKV010000001">
    <property type="protein sequence ID" value="MEE9653888.1"/>
    <property type="molecule type" value="Genomic_DNA"/>
</dbReference>
<evidence type="ECO:0000313" key="6">
    <source>
        <dbReference type="EMBL" id="MEE9653888.1"/>
    </source>
</evidence>
<dbReference type="SUPFAM" id="SSF46785">
    <property type="entry name" value="Winged helix' DNA-binding domain"/>
    <property type="match status" value="1"/>
</dbReference>
<keyword evidence="7" id="KW-1185">Reference proteome</keyword>
<evidence type="ECO:0000256" key="3">
    <source>
        <dbReference type="ARBA" id="ARBA00023125"/>
    </source>
</evidence>
<feature type="domain" description="HTH lysR-type" evidence="5">
    <location>
        <begin position="7"/>
        <end position="64"/>
    </location>
</feature>
<dbReference type="Pfam" id="PF03466">
    <property type="entry name" value="LysR_substrate"/>
    <property type="match status" value="1"/>
</dbReference>
<dbReference type="InterPro" id="IPR058163">
    <property type="entry name" value="LysR-type_TF_proteobact-type"/>
</dbReference>
<evidence type="ECO:0000256" key="2">
    <source>
        <dbReference type="ARBA" id="ARBA00023015"/>
    </source>
</evidence>
<dbReference type="PROSITE" id="PS50931">
    <property type="entry name" value="HTH_LYSR"/>
    <property type="match status" value="1"/>
</dbReference>
<dbReference type="GO" id="GO:0003700">
    <property type="term" value="F:DNA-binding transcription factor activity"/>
    <property type="evidence" value="ECO:0007669"/>
    <property type="project" value="InterPro"/>
</dbReference>
<keyword evidence="2" id="KW-0805">Transcription regulation</keyword>
<protein>
    <submittedName>
        <fullName evidence="6">LysR family transcriptional regulator</fullName>
    </submittedName>
</protein>
<dbReference type="RefSeq" id="WP_202215833.1">
    <property type="nucleotide sequence ID" value="NZ_JAWFHB010000001.1"/>
</dbReference>